<evidence type="ECO:0000313" key="1">
    <source>
        <dbReference type="EMBL" id="GIX90014.1"/>
    </source>
</evidence>
<evidence type="ECO:0000313" key="2">
    <source>
        <dbReference type="Proteomes" id="UP001054945"/>
    </source>
</evidence>
<reference evidence="1 2" key="1">
    <citation type="submission" date="2021-06" db="EMBL/GenBank/DDBJ databases">
        <title>Caerostris extrusa draft genome.</title>
        <authorList>
            <person name="Kono N."/>
            <person name="Arakawa K."/>
        </authorList>
    </citation>
    <scope>NUCLEOTIDE SEQUENCE [LARGE SCALE GENOMIC DNA]</scope>
</reference>
<dbReference type="Proteomes" id="UP001054945">
    <property type="component" value="Unassembled WGS sequence"/>
</dbReference>
<dbReference type="EMBL" id="BPLR01003907">
    <property type="protein sequence ID" value="GIX90014.1"/>
    <property type="molecule type" value="Genomic_DNA"/>
</dbReference>
<name>A0AAV4P277_CAEEX</name>
<comment type="caution">
    <text evidence="1">The sequence shown here is derived from an EMBL/GenBank/DDBJ whole genome shotgun (WGS) entry which is preliminary data.</text>
</comment>
<organism evidence="1 2">
    <name type="scientific">Caerostris extrusa</name>
    <name type="common">Bark spider</name>
    <name type="synonym">Caerostris bankana</name>
    <dbReference type="NCBI Taxonomy" id="172846"/>
    <lineage>
        <taxon>Eukaryota</taxon>
        <taxon>Metazoa</taxon>
        <taxon>Ecdysozoa</taxon>
        <taxon>Arthropoda</taxon>
        <taxon>Chelicerata</taxon>
        <taxon>Arachnida</taxon>
        <taxon>Araneae</taxon>
        <taxon>Araneomorphae</taxon>
        <taxon>Entelegynae</taxon>
        <taxon>Araneoidea</taxon>
        <taxon>Araneidae</taxon>
        <taxon>Caerostris</taxon>
    </lineage>
</organism>
<feature type="non-terminal residue" evidence="1">
    <location>
        <position position="1"/>
    </location>
</feature>
<accession>A0AAV4P277</accession>
<dbReference type="AlphaFoldDB" id="A0AAV4P277"/>
<gene>
    <name evidence="1" type="ORF">CEXT_222411</name>
</gene>
<protein>
    <submittedName>
        <fullName evidence="1">Uncharacterized protein</fullName>
    </submittedName>
</protein>
<sequence length="49" mass="5586">NDTFLEMKNKPMKDFLFSQSEWSSKSVCCKEIRVSPGGMKDTAREALQS</sequence>
<proteinExistence type="predicted"/>
<keyword evidence="2" id="KW-1185">Reference proteome</keyword>